<gene>
    <name evidence="6" type="primary">solA</name>
    <name evidence="6" type="ORF">ACFQO6_08425</name>
</gene>
<evidence type="ECO:0000259" key="5">
    <source>
        <dbReference type="Pfam" id="PF01266"/>
    </source>
</evidence>
<evidence type="ECO:0000256" key="3">
    <source>
        <dbReference type="ARBA" id="ARBA00022827"/>
    </source>
</evidence>
<dbReference type="Proteomes" id="UP001596524">
    <property type="component" value="Unassembled WGS sequence"/>
</dbReference>
<dbReference type="NCBIfam" id="NF008425">
    <property type="entry name" value="PRK11259.1"/>
    <property type="match status" value="1"/>
</dbReference>
<dbReference type="SUPFAM" id="SSF51905">
    <property type="entry name" value="FAD/NAD(P)-binding domain"/>
    <property type="match status" value="1"/>
</dbReference>
<dbReference type="InterPro" id="IPR006076">
    <property type="entry name" value="FAD-dep_OxRdtase"/>
</dbReference>
<evidence type="ECO:0000256" key="4">
    <source>
        <dbReference type="ARBA" id="ARBA00023002"/>
    </source>
</evidence>
<sequence>MSTSGADVAVIGLGAIGSMALWRLAERGLAVHGYERFGIAHDRGASAGQTRRFSVQSQRDPRVTPLAVEALRMWRELEQHTERELLRQTGGVIIGPEGTPEILRASASAKGHALPHEALDAAALRPRFPQHVVRDSDVGVTDPLAGYLRPEASVATAVERAAALGATVRPYTEVVAVEPRATGVAVVTRAGVQTYDRVVLAPGPWAGELVPGARLRVVPRRIVQAWYLARRPRDHHPDVCGVFERVGDIQAYGFPTLDGVTVKVGMKFGTHPEVPDLAHVDRSVDLAFASRVADAVREFFPGLHPDPVSLQTGVEGFSPDGLPLLGLAPSEPRLVVSCGFSGSGFKLAPVMGQIAADFAIDGSTDRGVSFLAPDRHLPARSRSS</sequence>
<keyword evidence="3" id="KW-0274">FAD</keyword>
<reference evidence="7" key="1">
    <citation type="journal article" date="2019" name="Int. J. Syst. Evol. Microbiol.">
        <title>The Global Catalogue of Microorganisms (GCM) 10K type strain sequencing project: providing services to taxonomists for standard genome sequencing and annotation.</title>
        <authorList>
            <consortium name="The Broad Institute Genomics Platform"/>
            <consortium name="The Broad Institute Genome Sequencing Center for Infectious Disease"/>
            <person name="Wu L."/>
            <person name="Ma J."/>
        </authorList>
    </citation>
    <scope>NUCLEOTIDE SEQUENCE [LARGE SCALE GENOMIC DNA]</scope>
    <source>
        <strain evidence="7">FCH27</strain>
    </source>
</reference>
<evidence type="ECO:0000313" key="6">
    <source>
        <dbReference type="EMBL" id="MFC7360296.1"/>
    </source>
</evidence>
<dbReference type="InterPro" id="IPR045170">
    <property type="entry name" value="MTOX"/>
</dbReference>
<dbReference type="PANTHER" id="PTHR10961:SF7">
    <property type="entry name" value="FAD DEPENDENT OXIDOREDUCTASE DOMAIN-CONTAINING PROTEIN"/>
    <property type="match status" value="1"/>
</dbReference>
<feature type="domain" description="FAD dependent oxidoreductase" evidence="5">
    <location>
        <begin position="7"/>
        <end position="357"/>
    </location>
</feature>
<dbReference type="GO" id="GO:0050131">
    <property type="term" value="F:N-methyl-L-amino-acid oxidase activity"/>
    <property type="evidence" value="ECO:0007669"/>
    <property type="project" value="UniProtKB-EC"/>
</dbReference>
<comment type="cofactor">
    <cofactor evidence="1">
        <name>FAD</name>
        <dbReference type="ChEBI" id="CHEBI:57692"/>
    </cofactor>
</comment>
<keyword evidence="4 6" id="KW-0560">Oxidoreductase</keyword>
<dbReference type="RefSeq" id="WP_255893184.1">
    <property type="nucleotide sequence ID" value="NZ_JAFMZM010000010.1"/>
</dbReference>
<proteinExistence type="predicted"/>
<keyword evidence="7" id="KW-1185">Reference proteome</keyword>
<dbReference type="EMBL" id="JBHTCH010000007">
    <property type="protein sequence ID" value="MFC7360296.1"/>
    <property type="molecule type" value="Genomic_DNA"/>
</dbReference>
<dbReference type="InterPro" id="IPR036188">
    <property type="entry name" value="FAD/NAD-bd_sf"/>
</dbReference>
<name>A0ABW2N2J0_9ACTN</name>
<organism evidence="6 7">
    <name type="scientific">Nocardioides astragali</name>
    <dbReference type="NCBI Taxonomy" id="1776736"/>
    <lineage>
        <taxon>Bacteria</taxon>
        <taxon>Bacillati</taxon>
        <taxon>Actinomycetota</taxon>
        <taxon>Actinomycetes</taxon>
        <taxon>Propionibacteriales</taxon>
        <taxon>Nocardioidaceae</taxon>
        <taxon>Nocardioides</taxon>
    </lineage>
</organism>
<evidence type="ECO:0000256" key="1">
    <source>
        <dbReference type="ARBA" id="ARBA00001974"/>
    </source>
</evidence>
<dbReference type="EC" id="1.5.3.2" evidence="6"/>
<dbReference type="Gene3D" id="3.50.50.60">
    <property type="entry name" value="FAD/NAD(P)-binding domain"/>
    <property type="match status" value="1"/>
</dbReference>
<accession>A0ABW2N2J0</accession>
<evidence type="ECO:0000256" key="2">
    <source>
        <dbReference type="ARBA" id="ARBA00022630"/>
    </source>
</evidence>
<protein>
    <submittedName>
        <fullName evidence="6">N-methyl-L-tryptophan oxidase</fullName>
        <ecNumber evidence="6">1.5.3.2</ecNumber>
    </submittedName>
</protein>
<dbReference type="PANTHER" id="PTHR10961">
    <property type="entry name" value="PEROXISOMAL SARCOSINE OXIDASE"/>
    <property type="match status" value="1"/>
</dbReference>
<dbReference type="Gene3D" id="3.30.9.10">
    <property type="entry name" value="D-Amino Acid Oxidase, subunit A, domain 2"/>
    <property type="match status" value="1"/>
</dbReference>
<dbReference type="Pfam" id="PF01266">
    <property type="entry name" value="DAO"/>
    <property type="match status" value="1"/>
</dbReference>
<keyword evidence="2" id="KW-0285">Flavoprotein</keyword>
<comment type="caution">
    <text evidence="6">The sequence shown here is derived from an EMBL/GenBank/DDBJ whole genome shotgun (WGS) entry which is preliminary data.</text>
</comment>
<evidence type="ECO:0000313" key="7">
    <source>
        <dbReference type="Proteomes" id="UP001596524"/>
    </source>
</evidence>